<dbReference type="Gene3D" id="6.10.160.10">
    <property type="match status" value="1"/>
</dbReference>
<dbReference type="HAMAP" id="MF_00382">
    <property type="entry name" value="Ribosomal_bL20"/>
    <property type="match status" value="1"/>
</dbReference>
<proteinExistence type="inferred from homology"/>
<dbReference type="Gene3D" id="1.10.1900.20">
    <property type="entry name" value="Ribosomal protein L20"/>
    <property type="match status" value="1"/>
</dbReference>
<comment type="caution">
    <text evidence="7">The sequence shown here is derived from an EMBL/GenBank/DDBJ whole genome shotgun (WGS) entry which is preliminary data.</text>
</comment>
<dbReference type="PANTHER" id="PTHR10986">
    <property type="entry name" value="39S RIBOSOMAL PROTEIN L20"/>
    <property type="match status" value="1"/>
</dbReference>
<dbReference type="Pfam" id="PF00453">
    <property type="entry name" value="Ribosomal_L20"/>
    <property type="match status" value="1"/>
</dbReference>
<dbReference type="InterPro" id="IPR005813">
    <property type="entry name" value="Ribosomal_bL20"/>
</dbReference>
<dbReference type="PRINTS" id="PR00062">
    <property type="entry name" value="RIBOSOMALL20"/>
</dbReference>
<dbReference type="CDD" id="cd07026">
    <property type="entry name" value="Ribosomal_L20"/>
    <property type="match status" value="1"/>
</dbReference>
<comment type="function">
    <text evidence="5 6">Binds directly to 23S ribosomal RNA and is necessary for the in vitro assembly process of the 50S ribosomal subunit. It is not involved in the protein synthesizing functions of that subunit.</text>
</comment>
<evidence type="ECO:0000313" key="8">
    <source>
        <dbReference type="Proteomes" id="UP000178349"/>
    </source>
</evidence>
<evidence type="ECO:0000256" key="1">
    <source>
        <dbReference type="ARBA" id="ARBA00007698"/>
    </source>
</evidence>
<accession>A0A1F6NPM8</accession>
<keyword evidence="3 5" id="KW-0687">Ribonucleoprotein</keyword>
<protein>
    <recommendedName>
        <fullName evidence="4 5">Large ribosomal subunit protein bL20</fullName>
    </recommendedName>
</protein>
<dbReference type="GO" id="GO:0000027">
    <property type="term" value="P:ribosomal large subunit assembly"/>
    <property type="evidence" value="ECO:0007669"/>
    <property type="project" value="UniProtKB-UniRule"/>
</dbReference>
<dbReference type="GO" id="GO:0006412">
    <property type="term" value="P:translation"/>
    <property type="evidence" value="ECO:0007669"/>
    <property type="project" value="InterPro"/>
</dbReference>
<dbReference type="GO" id="GO:0003735">
    <property type="term" value="F:structural constituent of ribosome"/>
    <property type="evidence" value="ECO:0007669"/>
    <property type="project" value="InterPro"/>
</dbReference>
<reference evidence="7 8" key="1">
    <citation type="journal article" date="2016" name="Nat. Commun.">
        <title>Thousands of microbial genomes shed light on interconnected biogeochemical processes in an aquifer system.</title>
        <authorList>
            <person name="Anantharaman K."/>
            <person name="Brown C.T."/>
            <person name="Hug L.A."/>
            <person name="Sharon I."/>
            <person name="Castelle C.J."/>
            <person name="Probst A.J."/>
            <person name="Thomas B.C."/>
            <person name="Singh A."/>
            <person name="Wilkins M.J."/>
            <person name="Karaoz U."/>
            <person name="Brodie E.L."/>
            <person name="Williams K.H."/>
            <person name="Hubbard S.S."/>
            <person name="Banfield J.F."/>
        </authorList>
    </citation>
    <scope>NUCLEOTIDE SEQUENCE [LARGE SCALE GENOMIC DNA]</scope>
</reference>
<organism evidence="7 8">
    <name type="scientific">Candidatus Magasanikbacteria bacterium RIFOXYC12_FULL_33_11</name>
    <dbReference type="NCBI Taxonomy" id="1798701"/>
    <lineage>
        <taxon>Bacteria</taxon>
        <taxon>Candidatus Magasanikiibacteriota</taxon>
    </lineage>
</organism>
<evidence type="ECO:0000256" key="5">
    <source>
        <dbReference type="HAMAP-Rule" id="MF_00382"/>
    </source>
</evidence>
<gene>
    <name evidence="5" type="primary">rplT</name>
    <name evidence="7" type="ORF">A2493_00235</name>
</gene>
<dbReference type="GO" id="GO:0005840">
    <property type="term" value="C:ribosome"/>
    <property type="evidence" value="ECO:0007669"/>
    <property type="project" value="UniProtKB-KW"/>
</dbReference>
<name>A0A1F6NPM8_9BACT</name>
<evidence type="ECO:0000313" key="7">
    <source>
        <dbReference type="EMBL" id="OGH85957.1"/>
    </source>
</evidence>
<keyword evidence="5 6" id="KW-0699">rRNA-binding</keyword>
<dbReference type="SUPFAM" id="SSF74731">
    <property type="entry name" value="Ribosomal protein L20"/>
    <property type="match status" value="1"/>
</dbReference>
<dbReference type="GO" id="GO:1990904">
    <property type="term" value="C:ribonucleoprotein complex"/>
    <property type="evidence" value="ECO:0007669"/>
    <property type="project" value="UniProtKB-KW"/>
</dbReference>
<evidence type="ECO:0000256" key="6">
    <source>
        <dbReference type="RuleBase" id="RU000560"/>
    </source>
</evidence>
<dbReference type="GO" id="GO:0019843">
    <property type="term" value="F:rRNA binding"/>
    <property type="evidence" value="ECO:0007669"/>
    <property type="project" value="UniProtKB-UniRule"/>
</dbReference>
<keyword evidence="5 6" id="KW-0694">RNA-binding</keyword>
<evidence type="ECO:0000256" key="3">
    <source>
        <dbReference type="ARBA" id="ARBA00023274"/>
    </source>
</evidence>
<dbReference type="InterPro" id="IPR035566">
    <property type="entry name" value="Ribosomal_protein_bL20_C"/>
</dbReference>
<dbReference type="NCBIfam" id="TIGR01032">
    <property type="entry name" value="rplT_bact"/>
    <property type="match status" value="1"/>
</dbReference>
<evidence type="ECO:0000256" key="2">
    <source>
        <dbReference type="ARBA" id="ARBA00022980"/>
    </source>
</evidence>
<dbReference type="EMBL" id="MFQW01000033">
    <property type="protein sequence ID" value="OGH85957.1"/>
    <property type="molecule type" value="Genomic_DNA"/>
</dbReference>
<evidence type="ECO:0000256" key="4">
    <source>
        <dbReference type="ARBA" id="ARBA00035172"/>
    </source>
</evidence>
<keyword evidence="2 5" id="KW-0689">Ribosomal protein</keyword>
<sequence length="114" mass="12957">MPRVKRGVGHVKRRNAITKRTKGFEAGRKSLIKLAQTADTKAGAHAYRDRKNKKRENRRLWQVKINASVRALGTSYSVFINSLKKHEVAIDRKVLAEVAEKHPAVFAKIVEEVK</sequence>
<dbReference type="FunFam" id="1.10.1900.20:FF:000001">
    <property type="entry name" value="50S ribosomal protein L20"/>
    <property type="match status" value="1"/>
</dbReference>
<dbReference type="AlphaFoldDB" id="A0A1F6NPM8"/>
<dbReference type="Proteomes" id="UP000178349">
    <property type="component" value="Unassembled WGS sequence"/>
</dbReference>
<comment type="similarity">
    <text evidence="1 5 6">Belongs to the bacterial ribosomal protein bL20 family.</text>
</comment>